<evidence type="ECO:0000256" key="1">
    <source>
        <dbReference type="ARBA" id="ARBA00022603"/>
    </source>
</evidence>
<dbReference type="SUPFAM" id="SSF46785">
    <property type="entry name" value="Winged helix' DNA-binding domain"/>
    <property type="match status" value="1"/>
</dbReference>
<name>A0A7W3T9Q0_9ACTN</name>
<dbReference type="GO" id="GO:0008171">
    <property type="term" value="F:O-methyltransferase activity"/>
    <property type="evidence" value="ECO:0007669"/>
    <property type="project" value="InterPro"/>
</dbReference>
<reference evidence="8" key="1">
    <citation type="submission" date="2019-10" db="EMBL/GenBank/DDBJ databases">
        <title>Streptomyces sp. nov., a novel actinobacterium isolated from alkaline environment.</title>
        <authorList>
            <person name="Golinska P."/>
        </authorList>
    </citation>
    <scope>NUCLEOTIDE SEQUENCE [LARGE SCALE GENOMIC DNA]</scope>
    <source>
        <strain evidence="8">DSM 42118</strain>
    </source>
</reference>
<keyword evidence="8" id="KW-1185">Reference proteome</keyword>
<protein>
    <submittedName>
        <fullName evidence="7">Methyltransferase</fullName>
    </submittedName>
</protein>
<dbReference type="EMBL" id="VKHT01000023">
    <property type="protein sequence ID" value="MBB0242856.1"/>
    <property type="molecule type" value="Genomic_DNA"/>
</dbReference>
<dbReference type="RefSeq" id="WP_182604615.1">
    <property type="nucleotide sequence ID" value="NZ_VKHT01000023.1"/>
</dbReference>
<evidence type="ECO:0000259" key="5">
    <source>
        <dbReference type="Pfam" id="PF00891"/>
    </source>
</evidence>
<evidence type="ECO:0000313" key="8">
    <source>
        <dbReference type="Proteomes" id="UP000538929"/>
    </source>
</evidence>
<accession>A0A7W3T9Q0</accession>
<dbReference type="PANTHER" id="PTHR43712">
    <property type="entry name" value="PUTATIVE (AFU_ORTHOLOGUE AFUA_4G14580)-RELATED"/>
    <property type="match status" value="1"/>
</dbReference>
<dbReference type="Pfam" id="PF00891">
    <property type="entry name" value="Methyltransf_2"/>
    <property type="match status" value="1"/>
</dbReference>
<dbReference type="Pfam" id="PF08100">
    <property type="entry name" value="Dimerisation"/>
    <property type="match status" value="1"/>
</dbReference>
<gene>
    <name evidence="7" type="ORF">FNQ90_01725</name>
</gene>
<dbReference type="AlphaFoldDB" id="A0A7W3T9Q0"/>
<evidence type="ECO:0000259" key="6">
    <source>
        <dbReference type="Pfam" id="PF08100"/>
    </source>
</evidence>
<comment type="caution">
    <text evidence="7">The sequence shown here is derived from an EMBL/GenBank/DDBJ whole genome shotgun (WGS) entry which is preliminary data.</text>
</comment>
<dbReference type="PROSITE" id="PS51683">
    <property type="entry name" value="SAM_OMT_II"/>
    <property type="match status" value="1"/>
</dbReference>
<evidence type="ECO:0000256" key="4">
    <source>
        <dbReference type="PIRSR" id="PIRSR005739-1"/>
    </source>
</evidence>
<evidence type="ECO:0000256" key="2">
    <source>
        <dbReference type="ARBA" id="ARBA00022679"/>
    </source>
</evidence>
<dbReference type="Gene3D" id="3.40.50.150">
    <property type="entry name" value="Vaccinia Virus protein VP39"/>
    <property type="match status" value="1"/>
</dbReference>
<dbReference type="PANTHER" id="PTHR43712:SF2">
    <property type="entry name" value="O-METHYLTRANSFERASE CICE"/>
    <property type="match status" value="1"/>
</dbReference>
<organism evidence="7 8">
    <name type="scientific">Streptomyces alkaliphilus</name>
    <dbReference type="NCBI Taxonomy" id="1472722"/>
    <lineage>
        <taxon>Bacteria</taxon>
        <taxon>Bacillati</taxon>
        <taxon>Actinomycetota</taxon>
        <taxon>Actinomycetes</taxon>
        <taxon>Kitasatosporales</taxon>
        <taxon>Streptomycetaceae</taxon>
        <taxon>Streptomyces</taxon>
    </lineage>
</organism>
<dbReference type="InterPro" id="IPR012967">
    <property type="entry name" value="COMT_dimerisation"/>
</dbReference>
<sequence length="344" mass="36756">MRMLLYGQLVSKVLCAAVRLGVPEALSGGGRRVAEVAREVGAHTVALHRLLRALASFDVVEEADGAFSLTSLGSTLLPDTPGTAHPTAMLLANEVGATWAEFDHTLRTGDSAFRHLHGSSLFDHLERQPERRTDFDLSQEAGLRLELDEIFEFVTFDRYQSIVDVGGGNGHLMCELLHRTPGSSGVILDLSGTVSLAEKRVAEEELTHRCTALAGDFFIEVSPGADLYILSHVLHDWGDEDAVKILRTCASAMPDSGRLMVIDLAMTSPTAPAGTSRAPGGGEGSRHLPALMDLYMLSLFGAAGGRERTTDEFVALLSRAGLDAEDISVLPSGMAVITARAHIS</sequence>
<dbReference type="InterPro" id="IPR036388">
    <property type="entry name" value="WH-like_DNA-bd_sf"/>
</dbReference>
<dbReference type="PIRSF" id="PIRSF005739">
    <property type="entry name" value="O-mtase"/>
    <property type="match status" value="1"/>
</dbReference>
<feature type="domain" description="O-methyltransferase C-terminal" evidence="5">
    <location>
        <begin position="99"/>
        <end position="322"/>
    </location>
</feature>
<dbReference type="GO" id="GO:0046983">
    <property type="term" value="F:protein dimerization activity"/>
    <property type="evidence" value="ECO:0007669"/>
    <property type="project" value="InterPro"/>
</dbReference>
<evidence type="ECO:0000313" key="7">
    <source>
        <dbReference type="EMBL" id="MBB0242856.1"/>
    </source>
</evidence>
<dbReference type="Gene3D" id="1.10.10.10">
    <property type="entry name" value="Winged helix-like DNA-binding domain superfamily/Winged helix DNA-binding domain"/>
    <property type="match status" value="1"/>
</dbReference>
<feature type="active site" description="Proton acceptor" evidence="4">
    <location>
        <position position="235"/>
    </location>
</feature>
<dbReference type="CDD" id="cd02440">
    <property type="entry name" value="AdoMet_MTases"/>
    <property type="match status" value="1"/>
</dbReference>
<feature type="domain" description="O-methyltransferase dimerisation" evidence="6">
    <location>
        <begin position="4"/>
        <end position="78"/>
    </location>
</feature>
<dbReference type="Gene3D" id="1.10.287.1350">
    <property type="match status" value="1"/>
</dbReference>
<keyword evidence="1 7" id="KW-0489">Methyltransferase</keyword>
<dbReference type="InterPro" id="IPR029063">
    <property type="entry name" value="SAM-dependent_MTases_sf"/>
</dbReference>
<keyword evidence="2 7" id="KW-0808">Transferase</keyword>
<keyword evidence="3" id="KW-0949">S-adenosyl-L-methionine</keyword>
<dbReference type="Proteomes" id="UP000538929">
    <property type="component" value="Unassembled WGS sequence"/>
</dbReference>
<dbReference type="InterPro" id="IPR001077">
    <property type="entry name" value="COMT_C"/>
</dbReference>
<dbReference type="InterPro" id="IPR036390">
    <property type="entry name" value="WH_DNA-bd_sf"/>
</dbReference>
<dbReference type="InterPro" id="IPR016461">
    <property type="entry name" value="COMT-like"/>
</dbReference>
<dbReference type="GO" id="GO:0032259">
    <property type="term" value="P:methylation"/>
    <property type="evidence" value="ECO:0007669"/>
    <property type="project" value="UniProtKB-KW"/>
</dbReference>
<evidence type="ECO:0000256" key="3">
    <source>
        <dbReference type="ARBA" id="ARBA00022691"/>
    </source>
</evidence>
<proteinExistence type="predicted"/>
<dbReference type="SUPFAM" id="SSF53335">
    <property type="entry name" value="S-adenosyl-L-methionine-dependent methyltransferases"/>
    <property type="match status" value="1"/>
</dbReference>